<accession>A0A6M7ULP2</accession>
<protein>
    <submittedName>
        <fullName evidence="1">Uncharacterized protein</fullName>
    </submittedName>
</protein>
<dbReference type="RefSeq" id="WP_064991506.1">
    <property type="nucleotide sequence ID" value="NZ_CP033361.1"/>
</dbReference>
<dbReference type="KEGG" id="merd:EB233_21110"/>
<dbReference type="AlphaFoldDB" id="A0A6M7ULP2"/>
<name>A0A6M7ULP2_9HYPH</name>
<gene>
    <name evidence="1" type="ORF">EB233_21110</name>
</gene>
<sequence>MGNIDRTGTIGSYRPCAIYYEQSDSLEYVRVDSPSVYRRVDDFLTLILAMEDRSPIGFKLKGFRHFYLRHLKRNYHSERQEFLALVKIVEEALCVFGDKVFDDEKRVAYQRAIDIAQSDNVEVRDFPSMASHG</sequence>
<dbReference type="EMBL" id="CP033361">
    <property type="protein sequence ID" value="QKC77686.1"/>
    <property type="molecule type" value="Genomic_DNA"/>
</dbReference>
<keyword evidence="2" id="KW-1185">Reference proteome</keyword>
<reference evidence="1 2" key="1">
    <citation type="submission" date="2018-10" db="EMBL/GenBank/DDBJ databases">
        <authorList>
            <person name="Perry B.J."/>
            <person name="Sullivan J.T."/>
            <person name="Murphy R.J.T."/>
            <person name="Ramsay J.P."/>
            <person name="Ronson C.W."/>
        </authorList>
    </citation>
    <scope>NUCLEOTIDE SEQUENCE [LARGE SCALE GENOMIC DNA]</scope>
    <source>
        <strain evidence="1 2">NZP2014</strain>
    </source>
</reference>
<evidence type="ECO:0000313" key="1">
    <source>
        <dbReference type="EMBL" id="QKC77686.1"/>
    </source>
</evidence>
<dbReference type="Proteomes" id="UP000503339">
    <property type="component" value="Chromosome"/>
</dbReference>
<proteinExistence type="predicted"/>
<evidence type="ECO:0000313" key="2">
    <source>
        <dbReference type="Proteomes" id="UP000503339"/>
    </source>
</evidence>
<organism evidence="1 2">
    <name type="scientific">Mesorhizobium erdmanii</name>
    <dbReference type="NCBI Taxonomy" id="1777866"/>
    <lineage>
        <taxon>Bacteria</taxon>
        <taxon>Pseudomonadati</taxon>
        <taxon>Pseudomonadota</taxon>
        <taxon>Alphaproteobacteria</taxon>
        <taxon>Hyphomicrobiales</taxon>
        <taxon>Phyllobacteriaceae</taxon>
        <taxon>Mesorhizobium</taxon>
    </lineage>
</organism>